<dbReference type="AlphaFoldDB" id="A0A392NI24"/>
<keyword evidence="3" id="KW-1185">Reference proteome</keyword>
<dbReference type="EMBL" id="LXQA010040426">
    <property type="protein sequence ID" value="MCH99480.1"/>
    <property type="molecule type" value="Genomic_DNA"/>
</dbReference>
<sequence length="182" mass="19418">SGKCQIAHWRQGHKDKCHPPSTARQTDDLVSNISKKLAKPDHHGFNDEKSRIERTDNARVESPAEENITDSNSELSCNSFSGFSASTGANGSSSSDDSSVCESIISNEHERSEGPICTDHTFDVSDNTSNGHSIGATIPLSPKFASLVDSARPGIGKEEIKLTSNDSSGLMMQKGGTEPSKV</sequence>
<evidence type="ECO:0000256" key="1">
    <source>
        <dbReference type="SAM" id="MobiDB-lite"/>
    </source>
</evidence>
<feature type="compositionally biased region" description="Low complexity" evidence="1">
    <location>
        <begin position="86"/>
        <end position="98"/>
    </location>
</feature>
<feature type="region of interest" description="Disordered" evidence="1">
    <location>
        <begin position="1"/>
        <end position="73"/>
    </location>
</feature>
<evidence type="ECO:0000313" key="2">
    <source>
        <dbReference type="EMBL" id="MCH99480.1"/>
    </source>
</evidence>
<feature type="compositionally biased region" description="Basic and acidic residues" evidence="1">
    <location>
        <begin position="38"/>
        <end position="59"/>
    </location>
</feature>
<evidence type="ECO:0000313" key="3">
    <source>
        <dbReference type="Proteomes" id="UP000265520"/>
    </source>
</evidence>
<dbReference type="Proteomes" id="UP000265520">
    <property type="component" value="Unassembled WGS sequence"/>
</dbReference>
<reference evidence="2 3" key="1">
    <citation type="journal article" date="2018" name="Front. Plant Sci.">
        <title>Red Clover (Trifolium pratense) and Zigzag Clover (T. medium) - A Picture of Genomic Similarities and Differences.</title>
        <authorList>
            <person name="Dluhosova J."/>
            <person name="Istvanek J."/>
            <person name="Nedelnik J."/>
            <person name="Repkova J."/>
        </authorList>
    </citation>
    <scope>NUCLEOTIDE SEQUENCE [LARGE SCALE GENOMIC DNA]</scope>
    <source>
        <strain evidence="3">cv. 10/8</strain>
        <tissue evidence="2">Leaf</tissue>
    </source>
</reference>
<name>A0A392NI24_9FABA</name>
<protein>
    <submittedName>
        <fullName evidence="2">Ubiquitin carboxyl-terminal hydrolase 16-like</fullName>
    </submittedName>
</protein>
<proteinExistence type="predicted"/>
<feature type="region of interest" description="Disordered" evidence="1">
    <location>
        <begin position="86"/>
        <end position="123"/>
    </location>
</feature>
<organism evidence="2 3">
    <name type="scientific">Trifolium medium</name>
    <dbReference type="NCBI Taxonomy" id="97028"/>
    <lineage>
        <taxon>Eukaryota</taxon>
        <taxon>Viridiplantae</taxon>
        <taxon>Streptophyta</taxon>
        <taxon>Embryophyta</taxon>
        <taxon>Tracheophyta</taxon>
        <taxon>Spermatophyta</taxon>
        <taxon>Magnoliopsida</taxon>
        <taxon>eudicotyledons</taxon>
        <taxon>Gunneridae</taxon>
        <taxon>Pentapetalae</taxon>
        <taxon>rosids</taxon>
        <taxon>fabids</taxon>
        <taxon>Fabales</taxon>
        <taxon>Fabaceae</taxon>
        <taxon>Papilionoideae</taxon>
        <taxon>50 kb inversion clade</taxon>
        <taxon>NPAAA clade</taxon>
        <taxon>Hologalegina</taxon>
        <taxon>IRL clade</taxon>
        <taxon>Trifolieae</taxon>
        <taxon>Trifolium</taxon>
    </lineage>
</organism>
<keyword evidence="2" id="KW-0378">Hydrolase</keyword>
<comment type="caution">
    <text evidence="2">The sequence shown here is derived from an EMBL/GenBank/DDBJ whole genome shotgun (WGS) entry which is preliminary data.</text>
</comment>
<feature type="non-terminal residue" evidence="2">
    <location>
        <position position="1"/>
    </location>
</feature>
<feature type="compositionally biased region" description="Polar residues" evidence="1">
    <location>
        <begin position="22"/>
        <end position="34"/>
    </location>
</feature>
<dbReference type="GO" id="GO:0016787">
    <property type="term" value="F:hydrolase activity"/>
    <property type="evidence" value="ECO:0007669"/>
    <property type="project" value="UniProtKB-KW"/>
</dbReference>
<accession>A0A392NI24</accession>
<feature type="non-terminal residue" evidence="2">
    <location>
        <position position="182"/>
    </location>
</feature>